<dbReference type="InterPro" id="IPR005176">
    <property type="entry name" value="PONY_dom"/>
</dbReference>
<organism evidence="3 4">
    <name type="scientific">Clathrus columnatus</name>
    <dbReference type="NCBI Taxonomy" id="1419009"/>
    <lineage>
        <taxon>Eukaryota</taxon>
        <taxon>Fungi</taxon>
        <taxon>Dikarya</taxon>
        <taxon>Basidiomycota</taxon>
        <taxon>Agaricomycotina</taxon>
        <taxon>Agaricomycetes</taxon>
        <taxon>Phallomycetidae</taxon>
        <taxon>Phallales</taxon>
        <taxon>Clathraceae</taxon>
        <taxon>Clathrus</taxon>
    </lineage>
</organism>
<proteinExistence type="predicted"/>
<comment type="caution">
    <text evidence="3">The sequence shown here is derived from an EMBL/GenBank/DDBJ whole genome shotgun (WGS) entry which is preliminary data.</text>
</comment>
<dbReference type="Gene3D" id="1.10.238.10">
    <property type="entry name" value="EF-hand"/>
    <property type="match status" value="1"/>
</dbReference>
<dbReference type="AlphaFoldDB" id="A0AAV5ALN7"/>
<dbReference type="GO" id="GO:0031624">
    <property type="term" value="F:ubiquitin conjugating enzyme binding"/>
    <property type="evidence" value="ECO:0007669"/>
    <property type="project" value="TreeGrafter"/>
</dbReference>
<dbReference type="Pfam" id="PF03556">
    <property type="entry name" value="Cullin_binding"/>
    <property type="match status" value="1"/>
</dbReference>
<dbReference type="EMBL" id="BPWL01000009">
    <property type="protein sequence ID" value="GJJ14044.1"/>
    <property type="molecule type" value="Genomic_DNA"/>
</dbReference>
<dbReference type="Gene3D" id="1.10.238.200">
    <property type="entry name" value="Cullin, PONY binding domain"/>
    <property type="match status" value="1"/>
</dbReference>
<dbReference type="Proteomes" id="UP001050691">
    <property type="component" value="Unassembled WGS sequence"/>
</dbReference>
<dbReference type="GO" id="GO:0032182">
    <property type="term" value="F:ubiquitin-like protein binding"/>
    <property type="evidence" value="ECO:0007669"/>
    <property type="project" value="TreeGrafter"/>
</dbReference>
<dbReference type="Pfam" id="PF14555">
    <property type="entry name" value="UBA_4"/>
    <property type="match status" value="1"/>
</dbReference>
<dbReference type="Gene3D" id="1.10.8.10">
    <property type="entry name" value="DNA helicase RuvA subunit, C-terminal domain"/>
    <property type="match status" value="1"/>
</dbReference>
<evidence type="ECO:0000313" key="3">
    <source>
        <dbReference type="EMBL" id="GJJ14044.1"/>
    </source>
</evidence>
<sequence length="295" mass="32839">MSQSKARSSKTKNTPEFNAAVAQFTSVTNASQKDAIKYIQKYGKAEVAINAYYNDPDVVSSSGKGSNISGMNQKLNTLFDKYKALGDDGENISIEGTLKLCEDLAVDPEDVVLLAVAFELKAPGVGEFTREGWRDGWRSLGVDSVTGMKNSLTRLRRNLSSDFTYFKKVYLFTFEFARSEGQRSLAVETAQAFWGLLLPQAVEGGALARIEIDEDEEDENMAQGGPGWSDQHTQLWFDFLNEKGGKGVSKDTWNMFVSFARSIDPKFKTYDPEAAWPSVIDDFVEWAREHGVQDL</sequence>
<name>A0AAV5ALN7_9AGAM</name>
<accession>A0AAV5ALN7</accession>
<evidence type="ECO:0000256" key="1">
    <source>
        <dbReference type="RuleBase" id="RU410713"/>
    </source>
</evidence>
<dbReference type="PROSITE" id="PS51229">
    <property type="entry name" value="DCUN1"/>
    <property type="match status" value="1"/>
</dbReference>
<dbReference type="PANTHER" id="PTHR12281:SF31">
    <property type="entry name" value="DCN1-LIKE PROTEIN 3"/>
    <property type="match status" value="1"/>
</dbReference>
<evidence type="ECO:0000259" key="2">
    <source>
        <dbReference type="PROSITE" id="PS51229"/>
    </source>
</evidence>
<dbReference type="InterPro" id="IPR014764">
    <property type="entry name" value="DCN-prot"/>
</dbReference>
<protein>
    <recommendedName>
        <fullName evidence="1">Defective in cullin neddylation protein</fullName>
    </recommendedName>
</protein>
<feature type="domain" description="DCUN1" evidence="2">
    <location>
        <begin position="70"/>
        <end position="288"/>
    </location>
</feature>
<dbReference type="InterPro" id="IPR042460">
    <property type="entry name" value="DCN1-like_PONY"/>
</dbReference>
<keyword evidence="4" id="KW-1185">Reference proteome</keyword>
<gene>
    <name evidence="3" type="ORF">Clacol_008301</name>
</gene>
<dbReference type="GO" id="GO:0000151">
    <property type="term" value="C:ubiquitin ligase complex"/>
    <property type="evidence" value="ECO:0007669"/>
    <property type="project" value="TreeGrafter"/>
</dbReference>
<evidence type="ECO:0000313" key="4">
    <source>
        <dbReference type="Proteomes" id="UP001050691"/>
    </source>
</evidence>
<reference evidence="3" key="1">
    <citation type="submission" date="2021-10" db="EMBL/GenBank/DDBJ databases">
        <title>De novo Genome Assembly of Clathrus columnatus (Basidiomycota, Fungi) Using Illumina and Nanopore Sequence Data.</title>
        <authorList>
            <person name="Ogiso-Tanaka E."/>
            <person name="Itagaki H."/>
            <person name="Hosoya T."/>
            <person name="Hosaka K."/>
        </authorList>
    </citation>
    <scope>NUCLEOTIDE SEQUENCE</scope>
    <source>
        <strain evidence="3">MO-923</strain>
    </source>
</reference>
<dbReference type="GO" id="GO:0097602">
    <property type="term" value="F:cullin family protein binding"/>
    <property type="evidence" value="ECO:0007669"/>
    <property type="project" value="TreeGrafter"/>
</dbReference>
<dbReference type="GO" id="GO:0045116">
    <property type="term" value="P:protein neddylation"/>
    <property type="evidence" value="ECO:0007669"/>
    <property type="project" value="TreeGrafter"/>
</dbReference>
<dbReference type="PANTHER" id="PTHR12281">
    <property type="entry name" value="RP42 RELATED"/>
    <property type="match status" value="1"/>
</dbReference>
<comment type="function">
    <text evidence="1">Neddylation of cullins play an essential role in the regulation of SCF-type complexes activity.</text>
</comment>